<evidence type="ECO:0000256" key="1">
    <source>
        <dbReference type="ARBA" id="ARBA00022679"/>
    </source>
</evidence>
<dbReference type="InterPro" id="IPR010941">
    <property type="entry name" value="PhaC_N"/>
</dbReference>
<evidence type="ECO:0000259" key="3">
    <source>
        <dbReference type="Pfam" id="PF07167"/>
    </source>
</evidence>
<dbReference type="GO" id="GO:0016746">
    <property type="term" value="F:acyltransferase activity"/>
    <property type="evidence" value="ECO:0007669"/>
    <property type="project" value="UniProtKB-KW"/>
</dbReference>
<evidence type="ECO:0000256" key="2">
    <source>
        <dbReference type="ARBA" id="ARBA00023315"/>
    </source>
</evidence>
<dbReference type="Proteomes" id="UP000478064">
    <property type="component" value="Unassembled WGS sequence"/>
</dbReference>
<dbReference type="InterPro" id="IPR029058">
    <property type="entry name" value="AB_hydrolase_fold"/>
</dbReference>
<keyword evidence="1" id="KW-0808">Transferase</keyword>
<dbReference type="SUPFAM" id="SSF53474">
    <property type="entry name" value="alpha/beta-Hydrolases"/>
    <property type="match status" value="1"/>
</dbReference>
<gene>
    <name evidence="5" type="ORF">GHO27_28630</name>
</gene>
<keyword evidence="2" id="KW-0012">Acyltransferase</keyword>
<dbReference type="Pfam" id="PF07167">
    <property type="entry name" value="PhaC_N"/>
    <property type="match status" value="1"/>
</dbReference>
<organism evidence="5 6">
    <name type="scientific">Pseudomonas helleri</name>
    <dbReference type="NCBI Taxonomy" id="1608996"/>
    <lineage>
        <taxon>Bacteria</taxon>
        <taxon>Pseudomonadati</taxon>
        <taxon>Pseudomonadota</taxon>
        <taxon>Gammaproteobacteria</taxon>
        <taxon>Pseudomonadales</taxon>
        <taxon>Pseudomonadaceae</taxon>
        <taxon>Pseudomonas</taxon>
    </lineage>
</organism>
<dbReference type="PANTHER" id="PTHR36837:SF5">
    <property type="entry name" value="POLY-3-HYDROXYBUTYRATE SYNTHASE"/>
    <property type="match status" value="1"/>
</dbReference>
<proteinExistence type="predicted"/>
<reference evidence="5 6" key="1">
    <citation type="submission" date="2019-10" db="EMBL/GenBank/DDBJ databases">
        <title>Evaluation of single-gene subtyping targets for Pseudomonas.</title>
        <authorList>
            <person name="Reichler S.J."/>
            <person name="Orsi R.H."/>
            <person name="Wiedmann M."/>
            <person name="Martin N.H."/>
            <person name="Murphy S.I."/>
        </authorList>
    </citation>
    <scope>NUCLEOTIDE SEQUENCE [LARGE SCALE GENOMIC DNA]</scope>
    <source>
        <strain evidence="5 6">FSL R10-1637</strain>
    </source>
</reference>
<evidence type="ECO:0000313" key="5">
    <source>
        <dbReference type="EMBL" id="MQU09600.1"/>
    </source>
</evidence>
<feature type="domain" description="Poly-beta-hydroxybutyrate polymerase N-terminal" evidence="4">
    <location>
        <begin position="9"/>
        <end position="47"/>
    </location>
</feature>
<protein>
    <submittedName>
        <fullName evidence="5">Poly-beta-hydroxybutyrate polymerase</fullName>
    </submittedName>
</protein>
<feature type="domain" description="Poly-beta-hydroxybutyrate polymerase N-terminal" evidence="3">
    <location>
        <begin position="87"/>
        <end position="255"/>
    </location>
</feature>
<dbReference type="InterPro" id="IPR051321">
    <property type="entry name" value="PHA/PHB_synthase"/>
</dbReference>
<evidence type="ECO:0000259" key="4">
    <source>
        <dbReference type="Pfam" id="PF12551"/>
    </source>
</evidence>
<name>A0A6L5I252_9PSED</name>
<accession>A0A6L5I252</accession>
<dbReference type="PANTHER" id="PTHR36837">
    <property type="entry name" value="POLY(3-HYDROXYALKANOATE) POLYMERASE SUBUNIT PHAC"/>
    <property type="match status" value="1"/>
</dbReference>
<dbReference type="AlphaFoldDB" id="A0A6L5I252"/>
<dbReference type="InterPro" id="IPR022211">
    <property type="entry name" value="PHBC_N"/>
</dbReference>
<sequence>MRDSGDPKDVDAQAHAAWSRAWSSISPESGLLAWMDWAAHLATSPGKRTELSRLALVQAEQLQAYLRDCLAAAPDQTQAQIVPPSADRRFRDPDWNHWPFNLLHQSFLLQQNWWEQATQGVWGVDPHHHAVVSFSARQWLDLFSPGNLLLTNPVVLKRTLDEGGANLQRGLAHWLDDLTRQLSDLPPAGTEDFVVGRDVAVTPGKLVLKNRLIELIQYTPTTDKVHPEPILVIPAWIMKYYILDLSPHNSLVKYLVDQGHTVFCISWKNPDAGDRDLGMDDYLELGFHAALAAVEAIVPGRRVHAAGYCLGGTL</sequence>
<dbReference type="GO" id="GO:0042619">
    <property type="term" value="P:poly-hydroxybutyrate biosynthetic process"/>
    <property type="evidence" value="ECO:0007669"/>
    <property type="project" value="InterPro"/>
</dbReference>
<comment type="caution">
    <text evidence="5">The sequence shown here is derived from an EMBL/GenBank/DDBJ whole genome shotgun (WGS) entry which is preliminary data.</text>
</comment>
<dbReference type="Pfam" id="PF12551">
    <property type="entry name" value="PHBC_N"/>
    <property type="match status" value="1"/>
</dbReference>
<feature type="non-terminal residue" evidence="5">
    <location>
        <position position="314"/>
    </location>
</feature>
<evidence type="ECO:0000313" key="6">
    <source>
        <dbReference type="Proteomes" id="UP000478064"/>
    </source>
</evidence>
<dbReference type="EMBL" id="WIVU01000170">
    <property type="protein sequence ID" value="MQU09600.1"/>
    <property type="molecule type" value="Genomic_DNA"/>
</dbReference>